<dbReference type="AlphaFoldDB" id="A0A2Z7ASL3"/>
<reference evidence="2 3" key="1">
    <citation type="journal article" date="2015" name="Proc. Natl. Acad. Sci. U.S.A.">
        <title>The resurrection genome of Boea hygrometrica: A blueprint for survival of dehydration.</title>
        <authorList>
            <person name="Xiao L."/>
            <person name="Yang G."/>
            <person name="Zhang L."/>
            <person name="Yang X."/>
            <person name="Zhao S."/>
            <person name="Ji Z."/>
            <person name="Zhou Q."/>
            <person name="Hu M."/>
            <person name="Wang Y."/>
            <person name="Chen M."/>
            <person name="Xu Y."/>
            <person name="Jin H."/>
            <person name="Xiao X."/>
            <person name="Hu G."/>
            <person name="Bao F."/>
            <person name="Hu Y."/>
            <person name="Wan P."/>
            <person name="Li L."/>
            <person name="Deng X."/>
            <person name="Kuang T."/>
            <person name="Xiang C."/>
            <person name="Zhu J.K."/>
            <person name="Oliver M.J."/>
            <person name="He Y."/>
        </authorList>
    </citation>
    <scope>NUCLEOTIDE SEQUENCE [LARGE SCALE GENOMIC DNA]</scope>
    <source>
        <strain evidence="3">cv. XS01</strain>
    </source>
</reference>
<evidence type="ECO:0000313" key="3">
    <source>
        <dbReference type="Proteomes" id="UP000250235"/>
    </source>
</evidence>
<proteinExistence type="predicted"/>
<dbReference type="OrthoDB" id="1305854at2759"/>
<feature type="compositionally biased region" description="Basic and acidic residues" evidence="1">
    <location>
        <begin position="21"/>
        <end position="33"/>
    </location>
</feature>
<accession>A0A2Z7ASL3</accession>
<gene>
    <name evidence="2" type="ORF">F511_13103</name>
</gene>
<keyword evidence="3" id="KW-1185">Reference proteome</keyword>
<feature type="region of interest" description="Disordered" evidence="1">
    <location>
        <begin position="14"/>
        <end position="40"/>
    </location>
</feature>
<dbReference type="EMBL" id="KV012505">
    <property type="protein sequence ID" value="KZV24825.1"/>
    <property type="molecule type" value="Genomic_DNA"/>
</dbReference>
<organism evidence="2 3">
    <name type="scientific">Dorcoceras hygrometricum</name>
    <dbReference type="NCBI Taxonomy" id="472368"/>
    <lineage>
        <taxon>Eukaryota</taxon>
        <taxon>Viridiplantae</taxon>
        <taxon>Streptophyta</taxon>
        <taxon>Embryophyta</taxon>
        <taxon>Tracheophyta</taxon>
        <taxon>Spermatophyta</taxon>
        <taxon>Magnoliopsida</taxon>
        <taxon>eudicotyledons</taxon>
        <taxon>Gunneridae</taxon>
        <taxon>Pentapetalae</taxon>
        <taxon>asterids</taxon>
        <taxon>lamiids</taxon>
        <taxon>Lamiales</taxon>
        <taxon>Gesneriaceae</taxon>
        <taxon>Didymocarpoideae</taxon>
        <taxon>Trichosporeae</taxon>
        <taxon>Loxocarpinae</taxon>
        <taxon>Dorcoceras</taxon>
    </lineage>
</organism>
<evidence type="ECO:0000313" key="2">
    <source>
        <dbReference type="EMBL" id="KZV24825.1"/>
    </source>
</evidence>
<dbReference type="Proteomes" id="UP000250235">
    <property type="component" value="Unassembled WGS sequence"/>
</dbReference>
<name>A0A2Z7ASL3_9LAMI</name>
<evidence type="ECO:0000256" key="1">
    <source>
        <dbReference type="SAM" id="MobiDB-lite"/>
    </source>
</evidence>
<protein>
    <submittedName>
        <fullName evidence="2">Uncharacterized protein</fullName>
    </submittedName>
</protein>
<sequence length="158" mass="18052">MRILRRGVGARRNARLFSSETRGHPSDQDRSAEIRGQQPQPLNLVPKITNKPSCPICNKNQAGQCRVGQNVCYRFGDPGYITRKYPQPKQPITIRACMMRDDQENPYITEASGKITSIAGRQLHPTLAYRDHGKGNYADPRYDLLTRPETALYLYRYV</sequence>